<feature type="compositionally biased region" description="Polar residues" evidence="1">
    <location>
        <begin position="80"/>
        <end position="95"/>
    </location>
</feature>
<feature type="compositionally biased region" description="Basic residues" evidence="1">
    <location>
        <begin position="19"/>
        <end position="39"/>
    </location>
</feature>
<feature type="region of interest" description="Disordered" evidence="1">
    <location>
        <begin position="17"/>
        <end position="115"/>
    </location>
</feature>
<keyword evidence="3" id="KW-1185">Reference proteome</keyword>
<evidence type="ECO:0000313" key="2">
    <source>
        <dbReference type="EMBL" id="GFU30348.1"/>
    </source>
</evidence>
<sequence>NFCPVIKDLKDSVFSNVRKQGKKKRRRWRAKCTGKRNLGRKGEDHLHLTGSRPPSDLTHVAQQPQTPHPLYLHQPHRSLLKSQVTVLSSSPQSSGPVHRSHSQGSDQYTDPMLSD</sequence>
<dbReference type="Proteomes" id="UP000887013">
    <property type="component" value="Unassembled WGS sequence"/>
</dbReference>
<accession>A0A8X6QT18</accession>
<feature type="non-terminal residue" evidence="2">
    <location>
        <position position="1"/>
    </location>
</feature>
<evidence type="ECO:0000313" key="3">
    <source>
        <dbReference type="Proteomes" id="UP000887013"/>
    </source>
</evidence>
<gene>
    <name evidence="2" type="ORF">NPIL_521731</name>
</gene>
<proteinExistence type="predicted"/>
<reference evidence="2" key="1">
    <citation type="submission" date="2020-08" db="EMBL/GenBank/DDBJ databases">
        <title>Multicomponent nature underlies the extraordinary mechanical properties of spider dragline silk.</title>
        <authorList>
            <person name="Kono N."/>
            <person name="Nakamura H."/>
            <person name="Mori M."/>
            <person name="Yoshida Y."/>
            <person name="Ohtoshi R."/>
            <person name="Malay A.D."/>
            <person name="Moran D.A.P."/>
            <person name="Tomita M."/>
            <person name="Numata K."/>
            <person name="Arakawa K."/>
        </authorList>
    </citation>
    <scope>NUCLEOTIDE SEQUENCE</scope>
</reference>
<organism evidence="2 3">
    <name type="scientific">Nephila pilipes</name>
    <name type="common">Giant wood spider</name>
    <name type="synonym">Nephila maculata</name>
    <dbReference type="NCBI Taxonomy" id="299642"/>
    <lineage>
        <taxon>Eukaryota</taxon>
        <taxon>Metazoa</taxon>
        <taxon>Ecdysozoa</taxon>
        <taxon>Arthropoda</taxon>
        <taxon>Chelicerata</taxon>
        <taxon>Arachnida</taxon>
        <taxon>Araneae</taxon>
        <taxon>Araneomorphae</taxon>
        <taxon>Entelegynae</taxon>
        <taxon>Araneoidea</taxon>
        <taxon>Nephilidae</taxon>
        <taxon>Nephila</taxon>
    </lineage>
</organism>
<evidence type="ECO:0000256" key="1">
    <source>
        <dbReference type="SAM" id="MobiDB-lite"/>
    </source>
</evidence>
<name>A0A8X6QT18_NEPPI</name>
<protein>
    <submittedName>
        <fullName evidence="2">Uncharacterized protein</fullName>
    </submittedName>
</protein>
<dbReference type="AlphaFoldDB" id="A0A8X6QT18"/>
<dbReference type="EMBL" id="BMAW01082709">
    <property type="protein sequence ID" value="GFU30348.1"/>
    <property type="molecule type" value="Genomic_DNA"/>
</dbReference>
<comment type="caution">
    <text evidence="2">The sequence shown here is derived from an EMBL/GenBank/DDBJ whole genome shotgun (WGS) entry which is preliminary data.</text>
</comment>